<proteinExistence type="predicted"/>
<evidence type="ECO:0000313" key="1">
    <source>
        <dbReference type="EMBL" id="CAF4399738.1"/>
    </source>
</evidence>
<evidence type="ECO:0000313" key="2">
    <source>
        <dbReference type="Proteomes" id="UP000663836"/>
    </source>
</evidence>
<comment type="caution">
    <text evidence="1">The sequence shown here is derived from an EMBL/GenBank/DDBJ whole genome shotgun (WGS) entry which is preliminary data.</text>
</comment>
<protein>
    <submittedName>
        <fullName evidence="1">Uncharacterized protein</fullName>
    </submittedName>
</protein>
<sequence length="70" mass="7854">MFQKDTITTHIESTSQIITDSNTKKTHQTRSVTLSSVLLAKRFSSTLLALINRNNITVTNLNNTDEITMT</sequence>
<reference evidence="1" key="1">
    <citation type="submission" date="2021-02" db="EMBL/GenBank/DDBJ databases">
        <authorList>
            <person name="Nowell W R."/>
        </authorList>
    </citation>
    <scope>NUCLEOTIDE SEQUENCE</scope>
</reference>
<feature type="non-terminal residue" evidence="1">
    <location>
        <position position="1"/>
    </location>
</feature>
<organism evidence="1 2">
    <name type="scientific">Rotaria sordida</name>
    <dbReference type="NCBI Taxonomy" id="392033"/>
    <lineage>
        <taxon>Eukaryota</taxon>
        <taxon>Metazoa</taxon>
        <taxon>Spiralia</taxon>
        <taxon>Gnathifera</taxon>
        <taxon>Rotifera</taxon>
        <taxon>Eurotatoria</taxon>
        <taxon>Bdelloidea</taxon>
        <taxon>Philodinida</taxon>
        <taxon>Philodinidae</taxon>
        <taxon>Rotaria</taxon>
    </lineage>
</organism>
<accession>A0A820P9T3</accession>
<dbReference type="Proteomes" id="UP000663836">
    <property type="component" value="Unassembled WGS sequence"/>
</dbReference>
<dbReference type="EMBL" id="CAJOBD010066698">
    <property type="protein sequence ID" value="CAF4399738.1"/>
    <property type="molecule type" value="Genomic_DNA"/>
</dbReference>
<name>A0A820P9T3_9BILA</name>
<gene>
    <name evidence="1" type="ORF">JBS370_LOCUS43407</name>
</gene>
<dbReference type="AlphaFoldDB" id="A0A820P9T3"/>